<keyword evidence="10" id="KW-1185">Reference proteome</keyword>
<keyword evidence="2" id="KW-0472">Membrane</keyword>
<accession>A0A1I4BRY2</accession>
<dbReference type="PANTHER" id="PTHR32089:SF112">
    <property type="entry name" value="LYSOZYME-LIKE PROTEIN-RELATED"/>
    <property type="match status" value="1"/>
</dbReference>
<feature type="domain" description="Methyl-accepting transducer" evidence="6">
    <location>
        <begin position="399"/>
        <end position="621"/>
    </location>
</feature>
<evidence type="ECO:0000259" key="8">
    <source>
        <dbReference type="PROSITE" id="PS50885"/>
    </source>
</evidence>
<evidence type="ECO:0000256" key="5">
    <source>
        <dbReference type="PROSITE-ProRule" id="PRU00284"/>
    </source>
</evidence>
<sequence>MRLDPRSIRFKLLGGFLAVVAAFGLATSLALVKAERLRVANEGRDAAFATLGSTASAARAVADARQRLAAYQASDAAAERDAMLAQLDALAGHLAAIPGTGSLGSVPQAGRALADAQAERAAAAGALAGASGALGSPVATLADIAGRSGDAGMVGQAMRLQASYAVILGATGRYAGGEERRDAALASEEAGRLRAIAQEIAGNSLLTARALRMTQSVITAGDAILQAQARLEAAITARQARAGALEALLGQASAMVNEAGGTAERRFAAMAADAAAAAQAQRVTLLVGTAVATALGLALAVLIGRATTQPILALGQRMDGMAAGALDAPVPGGERHDEIGAMARSAETFRAGLLRARALEAEAEEARQAAEAVRLASQRELAERVEAQLGAVVKGLGQSAGVLDGSIASLSGNADETASRANAVARGAEEATVNVQTVAAATEELAGSVQEISRQVARAAEVSRQAVMEAGAANGRMTGLAEAAGRIGDVLKLIGDIAGQTNLLALNATIEAARAGDAGKGFAVVASEVKALAGQTARATEEIGQQIADIQGATREAVEAIRGIAGVIEQVDQIAATIAAAVEQQGAATREIARNVAETAVGTQEVSSNIAHVSAGVDANSQALRTLRDATGQVTRQGDALRESLDGLLRGLRAAA</sequence>
<protein>
    <submittedName>
        <fullName evidence="9">Methyl-accepting chemotaxis protein</fullName>
    </submittedName>
</protein>
<dbReference type="PROSITE" id="PS50192">
    <property type="entry name" value="T_SNARE"/>
    <property type="match status" value="1"/>
</dbReference>
<dbReference type="SMART" id="SM00304">
    <property type="entry name" value="HAMP"/>
    <property type="match status" value="2"/>
</dbReference>
<dbReference type="GO" id="GO:0005886">
    <property type="term" value="C:plasma membrane"/>
    <property type="evidence" value="ECO:0007669"/>
    <property type="project" value="UniProtKB-SubCell"/>
</dbReference>
<evidence type="ECO:0000313" key="10">
    <source>
        <dbReference type="Proteomes" id="UP000199473"/>
    </source>
</evidence>
<evidence type="ECO:0000259" key="7">
    <source>
        <dbReference type="PROSITE" id="PS50192"/>
    </source>
</evidence>
<evidence type="ECO:0000313" key="9">
    <source>
        <dbReference type="EMBL" id="SFK70759.1"/>
    </source>
</evidence>
<evidence type="ECO:0000256" key="4">
    <source>
        <dbReference type="ARBA" id="ARBA00029447"/>
    </source>
</evidence>
<evidence type="ECO:0000256" key="2">
    <source>
        <dbReference type="ARBA" id="ARBA00022519"/>
    </source>
</evidence>
<feature type="domain" description="T-SNARE coiled-coil homology" evidence="7">
    <location>
        <begin position="551"/>
        <end position="613"/>
    </location>
</feature>
<dbReference type="PROSITE" id="PS50111">
    <property type="entry name" value="CHEMOTAXIS_TRANSDUC_2"/>
    <property type="match status" value="1"/>
</dbReference>
<organism evidence="9 10">
    <name type="scientific">Falsiroseomonas stagni DSM 19981</name>
    <dbReference type="NCBI Taxonomy" id="1123062"/>
    <lineage>
        <taxon>Bacteria</taxon>
        <taxon>Pseudomonadati</taxon>
        <taxon>Pseudomonadota</taxon>
        <taxon>Alphaproteobacteria</taxon>
        <taxon>Acetobacterales</taxon>
        <taxon>Roseomonadaceae</taxon>
        <taxon>Falsiroseomonas</taxon>
    </lineage>
</organism>
<comment type="subcellular location">
    <subcellularLocation>
        <location evidence="1">Cell inner membrane</location>
        <topology evidence="1">Multi-pass membrane protein</topology>
    </subcellularLocation>
</comment>
<dbReference type="InterPro" id="IPR004089">
    <property type="entry name" value="MCPsignal_dom"/>
</dbReference>
<dbReference type="Gene3D" id="6.10.340.10">
    <property type="match status" value="1"/>
</dbReference>
<dbReference type="GO" id="GO:0004888">
    <property type="term" value="F:transmembrane signaling receptor activity"/>
    <property type="evidence" value="ECO:0007669"/>
    <property type="project" value="InterPro"/>
</dbReference>
<dbReference type="AlphaFoldDB" id="A0A1I4BRY2"/>
<keyword evidence="2" id="KW-1003">Cell membrane</keyword>
<dbReference type="PROSITE" id="PS50885">
    <property type="entry name" value="HAMP"/>
    <property type="match status" value="1"/>
</dbReference>
<name>A0A1I4BRY2_9PROT</name>
<dbReference type="InterPro" id="IPR004090">
    <property type="entry name" value="Chemotax_Me-accpt_rcpt"/>
</dbReference>
<dbReference type="SUPFAM" id="SSF58104">
    <property type="entry name" value="Methyl-accepting chemotaxis protein (MCP) signaling domain"/>
    <property type="match status" value="1"/>
</dbReference>
<dbReference type="EMBL" id="FOSQ01000006">
    <property type="protein sequence ID" value="SFK70759.1"/>
    <property type="molecule type" value="Genomic_DNA"/>
</dbReference>
<dbReference type="Gene3D" id="1.10.287.950">
    <property type="entry name" value="Methyl-accepting chemotaxis protein"/>
    <property type="match status" value="1"/>
</dbReference>
<dbReference type="Pfam" id="PF00015">
    <property type="entry name" value="MCPsignal"/>
    <property type="match status" value="1"/>
</dbReference>
<dbReference type="CDD" id="cd06225">
    <property type="entry name" value="HAMP"/>
    <property type="match status" value="1"/>
</dbReference>
<gene>
    <name evidence="9" type="ORF">SAMN02745775_10627</name>
</gene>
<dbReference type="GO" id="GO:0006935">
    <property type="term" value="P:chemotaxis"/>
    <property type="evidence" value="ECO:0007669"/>
    <property type="project" value="InterPro"/>
</dbReference>
<dbReference type="Pfam" id="PF00672">
    <property type="entry name" value="HAMP"/>
    <property type="match status" value="1"/>
</dbReference>
<comment type="similarity">
    <text evidence="4">Belongs to the methyl-accepting chemotaxis (MCP) protein family.</text>
</comment>
<dbReference type="GO" id="GO:0007165">
    <property type="term" value="P:signal transduction"/>
    <property type="evidence" value="ECO:0007669"/>
    <property type="project" value="UniProtKB-KW"/>
</dbReference>
<dbReference type="STRING" id="1123062.SAMN02745775_10627"/>
<dbReference type="SMART" id="SM00283">
    <property type="entry name" value="MA"/>
    <property type="match status" value="1"/>
</dbReference>
<evidence type="ECO:0000256" key="1">
    <source>
        <dbReference type="ARBA" id="ARBA00004429"/>
    </source>
</evidence>
<dbReference type="OrthoDB" id="7295762at2"/>
<feature type="domain" description="HAMP" evidence="8">
    <location>
        <begin position="305"/>
        <end position="358"/>
    </location>
</feature>
<evidence type="ECO:0000259" key="6">
    <source>
        <dbReference type="PROSITE" id="PS50111"/>
    </source>
</evidence>
<evidence type="ECO:0000256" key="3">
    <source>
        <dbReference type="ARBA" id="ARBA00023224"/>
    </source>
</evidence>
<reference evidence="9 10" key="1">
    <citation type="submission" date="2016-10" db="EMBL/GenBank/DDBJ databases">
        <authorList>
            <person name="de Groot N.N."/>
        </authorList>
    </citation>
    <scope>NUCLEOTIDE SEQUENCE [LARGE SCALE GENOMIC DNA]</scope>
    <source>
        <strain evidence="9 10">DSM 19981</strain>
    </source>
</reference>
<proteinExistence type="inferred from homology"/>
<dbReference type="Proteomes" id="UP000199473">
    <property type="component" value="Unassembled WGS sequence"/>
</dbReference>
<keyword evidence="3 5" id="KW-0807">Transducer</keyword>
<dbReference type="PANTHER" id="PTHR32089">
    <property type="entry name" value="METHYL-ACCEPTING CHEMOTAXIS PROTEIN MCPB"/>
    <property type="match status" value="1"/>
</dbReference>
<dbReference type="InterPro" id="IPR003660">
    <property type="entry name" value="HAMP_dom"/>
</dbReference>
<keyword evidence="2" id="KW-0997">Cell inner membrane</keyword>
<dbReference type="InterPro" id="IPR000727">
    <property type="entry name" value="T_SNARE_dom"/>
</dbReference>
<dbReference type="PRINTS" id="PR00260">
    <property type="entry name" value="CHEMTRNSDUCR"/>
</dbReference>